<evidence type="ECO:0000259" key="4">
    <source>
        <dbReference type="Pfam" id="PF24634"/>
    </source>
</evidence>
<dbReference type="GeneID" id="39730486"/>
<keyword evidence="1" id="KW-0175">Coiled coil</keyword>
<dbReference type="OrthoDB" id="6515930at2759"/>
<gene>
    <name evidence="5" type="ORF">PGAL8A_00195900</name>
</gene>
<proteinExistence type="predicted"/>
<dbReference type="PANTHER" id="PTHR46967">
    <property type="entry name" value="INSULIN-LIKE GROWTH FACTOR BINDING PROTEIN,N-TERMINAL"/>
    <property type="match status" value="1"/>
</dbReference>
<feature type="domain" description="Tyrosine-protein kinase ephrin type A/B receptor-like" evidence="3">
    <location>
        <begin position="3582"/>
        <end position="3627"/>
    </location>
</feature>
<evidence type="ECO:0000313" key="6">
    <source>
        <dbReference type="Proteomes" id="UP000220797"/>
    </source>
</evidence>
<evidence type="ECO:0000313" key="5">
    <source>
        <dbReference type="EMBL" id="CRG94564.1"/>
    </source>
</evidence>
<feature type="transmembrane region" description="Helical" evidence="2">
    <location>
        <begin position="4231"/>
        <end position="4252"/>
    </location>
</feature>
<feature type="transmembrane region" description="Helical" evidence="2">
    <location>
        <begin position="4559"/>
        <end position="4582"/>
    </location>
</feature>
<dbReference type="Pfam" id="PF24634">
    <property type="entry name" value="DUF7631"/>
    <property type="match status" value="1"/>
</dbReference>
<dbReference type="SUPFAM" id="SSF57184">
    <property type="entry name" value="Growth factor receptor domain"/>
    <property type="match status" value="3"/>
</dbReference>
<feature type="coiled-coil region" evidence="1">
    <location>
        <begin position="5105"/>
        <end position="5187"/>
    </location>
</feature>
<dbReference type="InterPro" id="IPR011641">
    <property type="entry name" value="Tyr-kin_ephrin_A/B_rcpt-like"/>
</dbReference>
<feature type="transmembrane region" description="Helical" evidence="2">
    <location>
        <begin position="4484"/>
        <end position="4510"/>
    </location>
</feature>
<dbReference type="OMA" id="FIKECHY"/>
<dbReference type="Pfam" id="PF07699">
    <property type="entry name" value="Ephrin_rec_like"/>
    <property type="match status" value="2"/>
</dbReference>
<dbReference type="InterPro" id="IPR009030">
    <property type="entry name" value="Growth_fac_rcpt_cys_sf"/>
</dbReference>
<accession>A0A1J1GQM6</accession>
<comment type="caution">
    <text evidence="5">The sequence shown here is derived from an EMBL/GenBank/DDBJ whole genome shotgun (WGS) entry which is preliminary data.</text>
</comment>
<feature type="transmembrane region" description="Helical" evidence="2">
    <location>
        <begin position="4182"/>
        <end position="4200"/>
    </location>
</feature>
<dbReference type="VEuPathDB" id="PlasmoDB:PGAL8A_00195900"/>
<name>A0A1J1GQM6_PLAGA</name>
<feature type="transmembrane region" description="Helical" evidence="2">
    <location>
        <begin position="4620"/>
        <end position="4639"/>
    </location>
</feature>
<dbReference type="InterPro" id="IPR056048">
    <property type="entry name" value="CRMPA/B-like_DUF7631"/>
</dbReference>
<evidence type="ECO:0000256" key="1">
    <source>
        <dbReference type="SAM" id="Coils"/>
    </source>
</evidence>
<evidence type="ECO:0000256" key="2">
    <source>
        <dbReference type="SAM" id="Phobius"/>
    </source>
</evidence>
<keyword evidence="6" id="KW-1185">Reference proteome</keyword>
<dbReference type="Proteomes" id="UP000220797">
    <property type="component" value="Unassembled WGS sequence"/>
</dbReference>
<feature type="transmembrane region" description="Helical" evidence="2">
    <location>
        <begin position="4118"/>
        <end position="4140"/>
    </location>
</feature>
<feature type="transmembrane region" description="Helical" evidence="2">
    <location>
        <begin position="4147"/>
        <end position="4170"/>
    </location>
</feature>
<keyword evidence="2" id="KW-1133">Transmembrane helix</keyword>
<protein>
    <submittedName>
        <fullName evidence="5">Cysteine repeat modular protein 4, putative</fullName>
    </submittedName>
</protein>
<feature type="transmembrane region" description="Helical" evidence="2">
    <location>
        <begin position="4594"/>
        <end position="4614"/>
    </location>
</feature>
<feature type="transmembrane region" description="Helical" evidence="2">
    <location>
        <begin position="4534"/>
        <end position="4553"/>
    </location>
</feature>
<keyword evidence="2" id="KW-0812">Transmembrane</keyword>
<keyword evidence="2" id="KW-0472">Membrane</keyword>
<dbReference type="Gene3D" id="2.10.50.10">
    <property type="entry name" value="Tumor Necrosis Factor Receptor, subunit A, domain 2"/>
    <property type="match status" value="4"/>
</dbReference>
<dbReference type="PANTHER" id="PTHR46967:SF1">
    <property type="entry name" value="KERATIN-ASSOCIATED PROTEIN 16-1-LIKE"/>
    <property type="match status" value="1"/>
</dbReference>
<dbReference type="SMART" id="SM01411">
    <property type="entry name" value="Ephrin_rec_like"/>
    <property type="match status" value="8"/>
</dbReference>
<evidence type="ECO:0000259" key="3">
    <source>
        <dbReference type="Pfam" id="PF07699"/>
    </source>
</evidence>
<dbReference type="RefSeq" id="XP_028527379.1">
    <property type="nucleotide sequence ID" value="XM_028670648.1"/>
</dbReference>
<reference evidence="5" key="1">
    <citation type="submission" date="2015-04" db="EMBL/GenBank/DDBJ databases">
        <authorList>
            <consortium name="Pathogen Informatics"/>
        </authorList>
    </citation>
    <scope>NUCLEOTIDE SEQUENCE [LARGE SCALE GENOMIC DNA]</scope>
    <source>
        <strain evidence="5">8A</strain>
    </source>
</reference>
<sequence length="5223" mass="616604">MKCIKKRNNINILFFIILFIIYLRKLSANFTISNFTYYNGKSNVNIELFETDYLAIFKLSGDSIDNSDFEISDSYLIFEDKNINNCHIYNYRNVVGTIKKEKDHDKFLFVQKKNVPLHIKNNKYRCSNFYSVNNSPYPVQIIEKNKEYIKVEGLNNCSIDDTDKFIFYFNLLENFYVSENEKCDQIAKSSFITNIGVNKCTGYIGYVEDLYKLNNDTYYICFKSNNLSMVVHKISINKTIMMNTFYCNYENLHCSIYINPTFIKNIPNIEDDTLVLQPECGDTNIPILKNNHILNHGYYTFNFDNSKAYYYLEICLMDTKKYKKIGHIFFLQVQQPIICFIGYQCVIKTYTLKSQMDYILGDIRNTTFSWSDEVCNYRNFINQGKKINALKIDDYLYFNSVDVLTNENNFCLTNQEIYAPLFTILLVKNPEFSIYYSIINDILINYSTHSLKYNNYLGPYLKYECSNNNIVKDEYDNHQRNDDFEFLYKNEKLNITLKYKTITMRLCLKLVNYYDIGSVKIEQLSNFKKNSLSTLKFSGIVSLFHEDKNTKILKFAIKESEDCHSDKGFFIEANSNLKNKTFYQNKINDIDVIYEGENNVNLDKFKYYLCMCSKEEKCRENNNLKDYYTYTNISIYNDSQPQKKKIYVCKLLFNCSFTATFHSTHNSDKWISKKGKSCSSNELVGIGVNSKNNVVLSNYPSNLRVIDFDIYYFVSQMNMNLLNTDIIICGNYNDQELTVSIESNFFLVYQTAPYEELEIVNIEHSNLCHNKKTLFIYSYLNGKKNLFKKIEIDEKKNFNKIKLKFDYKDLENNEIYFIKECHYCPNILTYNHNEGHYIFQSSVKNSEKYWGIKKLKNNNFNFTSKAIDIFNCSNESAENHALTSVIIFDGPLKEIEFYCYMGFDCSHKVEFSLSVDHYSFFIEITETFRITIFYKETPKIKHSVHKLSDSKRISKLDLKISKNGYNTLKPGPYKIIYSRKINGLTVETYIGTFHYIGAPLQKYHIVDKNQKEIVIYGYFKNVESEKLKIVSYSTCDFVQLLNQSLGQNKHDDILNEVLNSVIDCKYHDDYKLICNYKKSIINKFDLCWCYEVEKDLCKVLKNINSKITEISSLSTSMSAVLQITKSSHTKFINYEINNYIFIIDDDCTNIKNIKNKSKMNTEKNILGIYTELKSPQKYELCVCTIEQNVTCEKENEYKSVTVLMNSSTSHTIKSTNLNNFNKGNNIVKDFDFKLDYIDNLKKNIIPVFVFLPGPVEYKEFICMSGVPCNATVKIKSSLNIIGSNDANNKNNNNNAVNANNASNVNGNVNNSGVNSDKNGLYKNINSIFFILSDSKDCEDNYNVIYKSEIGSIYVIQEIEHLEFQFIDGVYNLKIDIVPKDVTKTYEICASFHFNDKHYYNVGNIVFYGIFNDNDQYEAISGFPFSLEIKQFYSNFNLYIRFIYKKYGDIKTCNKKNRHFEKIIIGDSVENALKYHELEKIDDNFINYKWNNITIILDIDNFDYMTSSQNKDGSHNIVICSCYELEDGHCDSDDFFTSEVMTLHMHTAILKEPRINSTVNFLKPFTLKLETSKTLNGSIKVFPIDIMEDLNKLCLELNQRKMFSIYKAEIDEHEQIYNILTNFLAQGLVICWCSKDKCNDNDYLTKVAFFKMNSPNFLEVDTDLYGYFSFYLLNEYININDRVIFVDSKSMCSDNNKVNLFGYNIQLDNDNYVMTWEQSIEIYGKPEKIVREIDQKPIWVSKKYKISNVEEKYIKICYCFYFYDENCKNTKNYIYVGLIYNNTLKKKITKSIVSNDSIDETSNLHYFSKDAIKFVALSSFNDYNRNICNNNSTQYDIMPFRKINAFNYSTPTLRILNIFNKSYRNELNFTVCYNNFFFGNKTRFSLKGKDISDINSHEKFVEYNYELSKLGFTYDSKVENIIINDPNITKRKNLELSLNKYKSENSIFRNYFFIETPLIHSISNIYRNEYIGYSDKADIREKLKNILDQINEDSTVNLNETIYYKNKGELLTNFYLEKIIIVNKKKFILCCNNGDYVEVEINNKKYEFKYSPKVDVLINSLKSYHPDFEKDEKFQNAILEQFNDLVSKSKKYNYLKIKNPNDVGFYKNHTFIQVKDTIFTVMINGNNIPDHKYILYIIEFNNSCYNLDKNLFFIESKLFTRENNYLTFRDIFVNKINNYKLCILDSTYNVYYNVGILNVTNYYVNDDSFFGIDNLPSNIKKKNIILNVCMNIKSYDVFIIKRRDSFRFSLDMKKVRFFKNIDKLIKTFHEIENDEVISCKSKIDKTIILTKSHIFFYTKNKELSFSTKHNLLFPVDIDFDDTYIYVTDLHLKKIARLKILNNGNLNLKRKKRDIYNNELKLNKFDLNINNKKTFNKNSFRDNLNKKHNFQHEDTLSYGKYPNIYNKQPEIIKKKLLINKLSKGEDIILNKNKQNDNNNLSNYFLKNFNLNKLRSAIKNEENQIVYLEQSNRKNSTNDIKGDEQIKFKNHVLKNYFDTSKKKNKKAYLVKKNFKKLYNYFQEKKNNNILSHYLHKIISDKNISKKGTLLYNFIEYIKNKKEPLEEKEVDQKVESLYNMRNDIKQINKQNIDDSKFKSSNLMRKKRSATYNIDQSIYDKIIQRNIKKFTNIVETPKYLPNNLDYLNLKNLKNPLYISIHNDLLYVLDSSKNNFFSYNLKNNKIIELEEYNFSSNILTLKNPRNFSIYQGEITEHTTHRTSLAFVTQINSNEIKIIDLNKEKYKIIKSLKLRKGYKHNNINNVIGIDQKLLIITSQIYDENLIYHYHFNSFDNYFNISFHYTFAENYNSNDNLNVKPEIGKYSDSIIFFCFLKSDNKCTNVDELTNLNISYDTGIITGKLNYFGNFQLQIFAKTHFQYKINTYKNLYSYCDVAKEYNKEKSICESCPIGTFWNREKLLCEKCDEYFKNTSTLKIGSKLITDCLCSAGYEYSDKTASCEQCKPGYYKKSVGNFICIKGCQINEKSVTYGATSYKKMFCKCVEGYYRKNDKCVLCLENHYCPGNDVLTACDKNKISKKGARSANDCECEENFILNNKNGKCSYCASIAKVIDDVIYCSLCNPKYLDINVFRTPFKHNYGLVDSTYNYNEDFVLQSKIMKYAYFNKNNAEKNFFNYITINHKQNQLKNNQNMQKFSIEVDVADVKKCLFCESGYFINHEKNKCIPCNNKYCEGFSSVPKDCPKNSIVIKKNSSSIFDCLCKPGYGSSNERRNGLNKKLSCEICPMNFFKHTISDNFCMPCPHFTYTLSEGSTSIFNCLPKKGYFLYMFRNIDIDYLRYKFDINSENGIYSFFENNDKNFDNDIYDLFLEQNFKELFDNMNNNSNKNTQSKKFNKQSNNQINNQKNVANNSYNLKKLESLGFLKKTSIFHIYTSLLKNIEQKYMWMTDNMLRVTCHVNLNFKKNPNFTITYKPNLKSCIDDCKKNIYCTGIEFSRKNVEYTQIFLKNNQKVIVGYFKCKNFYFQNIYEYTSSNIGNFLNKNVENQIATKSTLEYTNFLLRNKKDIIFTCSIDRDRKYLLYKSYQVVECFIGKFCPGNKTPYLVSCPTNSTTLVNLATDIDECLCIKGYAYVGVLSNRCAVCDRGTYKETIGNVKCETCPLTFSTVNTGSTSVNDCSCTPGNYLTFDTLGNFVNSENINYKNIHNKYFIIPKKKEKEYYITEVKKISFNGFNDKDDKDIKKILKLHVGICKACSLDNHYCEGGLESNIIFNNTVIEGIFHTLPKKCPKELVIPRGIKQRTSLNNCLCIHGKVLRTSKDKTIECFPCPPNTFKESEYDNSCSGACPHFSTTFVGSSYENQCFCKNNYYLITPEDEHAENSKSKKSCKVCPKGAVCNRGFNIYVFLKLLNDRAYNDINILDHENPYPINGYYAVYKVKNSYKPWNPLDDNDDLKYTYPYYSLMLFIQKNIENKNYFFFEKNQKYYLNEEFLENINKRDKIKSKSNKSDKQRNSYNTSFKLQNSLSFFQSEEKYHKLQRVSKGRIINFKEVNISDTSNLDSSLLTNQDINFSFLETNGNISNNTNNSEEYSLEIFSKYIKEANELKKINSKFERLPDIHPCTLPDRCLGTIANLCSEGSTGYQCNNCKKNYDTSYFKSKCYRCKNLLYEVLHIILLKLLYYFIVILIVSLNYNSCINKLYISGILIKIWFNCSFSFIAYGFFSPNTQSFIAKYLYLYKMVFLFHLKFFSYYLRIGCFFNYYNIDVSYNNIWYIQKYMKIFSPLIDGFFITFILFIIVQISKFYYKEKIRNFENLLSQIPDLRDEYKKEIKEECTQKQEEKKKNKKKIHIINELEEKEIVKSDKSTLIHDLEKNNNTLNDVKQNNKSLLNNIKNKGDRMKKFKIKRKDKNEKHQKEINESVNKKNEEDIKYKLKYIKNDEIYKTFLKETIEYIYNIRIFGPWRFMNKRNETFRKKLAMFLSDNLPCYVLMTVLSIPYVLLELIQLLYCKPVGYKSQKKELYLTYLTTQKCSLSHRSFLLSMVVILLTTFFYLGICFILSLLYIKRKKISLFNSLLKNLLAGYRQGKAIFELLFLLKNTILVFIIAFNVHYQMYYIVLVTLTLTIFAIFEILYSPFDRRSFNILNKSLCVGSVLNIFFSLIMWGSFYWDYEKFSLFPISIILFYHLFMLHNVVKEIILSRHFMNKETLINIETSSYEEDNIKSKNYKIYYKVMNKIKFFLNKNQKKKLSKMVESNVYLNKADNASKHDIKFEPIENIIKRYNLKLNSYLINDKNNNIKIEENKNEKELFNIKKNVLPVNIHNVAFIWYDDQNEDLLFQMPYENKFCYDLNGEKRKKKKKKNFLRIFSDYIRDKRKKKNFKYFVLALVEIIEKFIDVSRSCSIYENWFDFSIRFSFVYISWIKNLNKTKSLLPSNMDQLHKNMDQFIFKALFYENDMIIREEKISEDSSNINNKDLKNEECIETLEKKNSFENTEIKISRSFGSYNKLGSLKNRKKHDETVKNEELKEYSILGNDHDSLYLSKNEEGKTQNKKENEKKEIYNINNSTKKSNKEISEKHLNNMKENSHCYKEEENSSQNITEYSIDVFSTEMFNEDIFKMLISLFELYIAMKTLKSLNSDILSKLYKRYNEKCINFETSVMFNINKLKEELKLEIEEINNEINNGNSIEKLKMKTYYFYKEELIKRKMLEEELMNKIKSLEECIEAKNKSQSLRNKLKDSKKKKINNENVDEYLNRIFFLLQNEGTYKLNHPENTEQKR</sequence>
<feature type="domain" description="DUF7631" evidence="4">
    <location>
        <begin position="3832"/>
        <end position="3880"/>
    </location>
</feature>
<feature type="domain" description="Tyrosine-protein kinase ephrin type A/B receptor-like" evidence="3">
    <location>
        <begin position="3232"/>
        <end position="3270"/>
    </location>
</feature>
<organism evidence="5 6">
    <name type="scientific">Plasmodium gallinaceum</name>
    <dbReference type="NCBI Taxonomy" id="5849"/>
    <lineage>
        <taxon>Eukaryota</taxon>
        <taxon>Sar</taxon>
        <taxon>Alveolata</taxon>
        <taxon>Apicomplexa</taxon>
        <taxon>Aconoidasida</taxon>
        <taxon>Haemosporida</taxon>
        <taxon>Plasmodiidae</taxon>
        <taxon>Plasmodium</taxon>
        <taxon>Plasmodium (Haemamoeba)</taxon>
    </lineage>
</organism>
<dbReference type="EMBL" id="CVMV01000032">
    <property type="protein sequence ID" value="CRG94564.1"/>
    <property type="molecule type" value="Genomic_DNA"/>
</dbReference>
<feature type="coiled-coil region" evidence="1">
    <location>
        <begin position="4270"/>
        <end position="4345"/>
    </location>
</feature>